<evidence type="ECO:0000313" key="2">
    <source>
        <dbReference type="EMBL" id="GFR59298.1"/>
    </source>
</evidence>
<accession>A0AAV4EFM3</accession>
<gene>
    <name evidence="2" type="ORF">ElyMa_000051900</name>
</gene>
<comment type="caution">
    <text evidence="2">The sequence shown here is derived from an EMBL/GenBank/DDBJ whole genome shotgun (WGS) entry which is preliminary data.</text>
</comment>
<feature type="domain" description="ISXO2-like transposase" evidence="1">
    <location>
        <begin position="39"/>
        <end position="181"/>
    </location>
</feature>
<sequence length="200" mass="22819">MATCKSIIRECGLATEAIVNWRNFVRDIFGEYFLQHPARIGGPGHIVEIDESAFSKRKANVGRVIPTQWVFGGIDNQTKEGFLVAVPQRDAATRLPILQQYVLLGTTVMSDMWAAYNTINNIGYRHLTVNHNLNFVDPATGATTNHVESMWCRAKLRNKRECGTARSLIDSYMIEYMWRMRFGDNPFENLISCIREVYPV</sequence>
<dbReference type="Pfam" id="PF12762">
    <property type="entry name" value="DDE_Tnp_IS1595"/>
    <property type="match status" value="1"/>
</dbReference>
<dbReference type="PANTHER" id="PTHR47163">
    <property type="entry name" value="DDE_TNP_IS1595 DOMAIN-CONTAINING PROTEIN"/>
    <property type="match status" value="1"/>
</dbReference>
<name>A0AAV4EFM3_9GAST</name>
<dbReference type="EMBL" id="BMAT01000080">
    <property type="protein sequence ID" value="GFR59298.1"/>
    <property type="molecule type" value="Genomic_DNA"/>
</dbReference>
<organism evidence="2 3">
    <name type="scientific">Elysia marginata</name>
    <dbReference type="NCBI Taxonomy" id="1093978"/>
    <lineage>
        <taxon>Eukaryota</taxon>
        <taxon>Metazoa</taxon>
        <taxon>Spiralia</taxon>
        <taxon>Lophotrochozoa</taxon>
        <taxon>Mollusca</taxon>
        <taxon>Gastropoda</taxon>
        <taxon>Heterobranchia</taxon>
        <taxon>Euthyneura</taxon>
        <taxon>Panpulmonata</taxon>
        <taxon>Sacoglossa</taxon>
        <taxon>Placobranchoidea</taxon>
        <taxon>Plakobranchidae</taxon>
        <taxon>Elysia</taxon>
    </lineage>
</organism>
<evidence type="ECO:0000313" key="3">
    <source>
        <dbReference type="Proteomes" id="UP000762676"/>
    </source>
</evidence>
<reference evidence="2 3" key="1">
    <citation type="journal article" date="2021" name="Elife">
        <title>Chloroplast acquisition without the gene transfer in kleptoplastic sea slugs, Plakobranchus ocellatus.</title>
        <authorList>
            <person name="Maeda T."/>
            <person name="Takahashi S."/>
            <person name="Yoshida T."/>
            <person name="Shimamura S."/>
            <person name="Takaki Y."/>
            <person name="Nagai Y."/>
            <person name="Toyoda A."/>
            <person name="Suzuki Y."/>
            <person name="Arimoto A."/>
            <person name="Ishii H."/>
            <person name="Satoh N."/>
            <person name="Nishiyama T."/>
            <person name="Hasebe M."/>
            <person name="Maruyama T."/>
            <person name="Minagawa J."/>
            <person name="Obokata J."/>
            <person name="Shigenobu S."/>
        </authorList>
    </citation>
    <scope>NUCLEOTIDE SEQUENCE [LARGE SCALE GENOMIC DNA]</scope>
</reference>
<proteinExistence type="predicted"/>
<dbReference type="InterPro" id="IPR024445">
    <property type="entry name" value="Tnp_ISXO2-like"/>
</dbReference>
<keyword evidence="3" id="KW-1185">Reference proteome</keyword>
<evidence type="ECO:0000259" key="1">
    <source>
        <dbReference type="SMART" id="SM01126"/>
    </source>
</evidence>
<dbReference type="Proteomes" id="UP000762676">
    <property type="component" value="Unassembled WGS sequence"/>
</dbReference>
<dbReference type="PANTHER" id="PTHR47163:SF2">
    <property type="entry name" value="SI:DKEY-17M8.2"/>
    <property type="match status" value="1"/>
</dbReference>
<dbReference type="AlphaFoldDB" id="A0AAV4EFM3"/>
<dbReference type="SMART" id="SM01126">
    <property type="entry name" value="DDE_Tnp_IS1595"/>
    <property type="match status" value="1"/>
</dbReference>
<protein>
    <recommendedName>
        <fullName evidence="1">ISXO2-like transposase domain-containing protein</fullName>
    </recommendedName>
</protein>
<dbReference type="InterPro" id="IPR053164">
    <property type="entry name" value="IS1016-like_transposase"/>
</dbReference>